<accession>A0ACB9Z847</accession>
<dbReference type="Proteomes" id="UP001497700">
    <property type="component" value="Unassembled WGS sequence"/>
</dbReference>
<evidence type="ECO:0000313" key="1">
    <source>
        <dbReference type="EMBL" id="KAI4867642.1"/>
    </source>
</evidence>
<sequence length="280" mass="30981">MASSKPRIFTYRVVPRFDINAADGPLQLGTVVKNLIELAPLNRKEADREPIPDDAIYPPTTQTGFHATRKQLQAGKFEIWAKALGLGGVGGSHVGAGGEQSNEETISCDSIVTTYFDPTDDWAAKCLAAKPVHEYIVSSGYKKEVYIVVGLKVATNLKFGSETACKANAETKVEVNVPEAPIGVGAEGGVNKERGHTLGFQSTNIVVGFRVKKYQYKRKNLFKWKELKGELYTKNAEMLDSKTRPLRKLNQFEEVPIEEEVLAQEAFDEHEGSMEECWVN</sequence>
<keyword evidence="2" id="KW-1185">Reference proteome</keyword>
<gene>
    <name evidence="1" type="ORF">F4820DRAFT_467532</name>
</gene>
<protein>
    <submittedName>
        <fullName evidence="1">Uncharacterized protein</fullName>
    </submittedName>
</protein>
<reference evidence="1 2" key="1">
    <citation type="journal article" date="2022" name="New Phytol.">
        <title>Ecological generalism drives hyperdiversity of secondary metabolite gene clusters in xylarialean endophytes.</title>
        <authorList>
            <person name="Franco M.E.E."/>
            <person name="Wisecaver J.H."/>
            <person name="Arnold A.E."/>
            <person name="Ju Y.M."/>
            <person name="Slot J.C."/>
            <person name="Ahrendt S."/>
            <person name="Moore L.P."/>
            <person name="Eastman K.E."/>
            <person name="Scott K."/>
            <person name="Konkel Z."/>
            <person name="Mondo S.J."/>
            <person name="Kuo A."/>
            <person name="Hayes R.D."/>
            <person name="Haridas S."/>
            <person name="Andreopoulos B."/>
            <person name="Riley R."/>
            <person name="LaButti K."/>
            <person name="Pangilinan J."/>
            <person name="Lipzen A."/>
            <person name="Amirebrahimi M."/>
            <person name="Yan J."/>
            <person name="Adam C."/>
            <person name="Keymanesh K."/>
            <person name="Ng V."/>
            <person name="Louie K."/>
            <person name="Northen T."/>
            <person name="Drula E."/>
            <person name="Henrissat B."/>
            <person name="Hsieh H.M."/>
            <person name="Youens-Clark K."/>
            <person name="Lutzoni F."/>
            <person name="Miadlikowska J."/>
            <person name="Eastwood D.C."/>
            <person name="Hamelin R.C."/>
            <person name="Grigoriev I.V."/>
            <person name="U'Ren J.M."/>
        </authorList>
    </citation>
    <scope>NUCLEOTIDE SEQUENCE [LARGE SCALE GENOMIC DNA]</scope>
    <source>
        <strain evidence="1 2">CBS 119005</strain>
    </source>
</reference>
<proteinExistence type="predicted"/>
<organism evidence="1 2">
    <name type="scientific">Hypoxylon rubiginosum</name>
    <dbReference type="NCBI Taxonomy" id="110542"/>
    <lineage>
        <taxon>Eukaryota</taxon>
        <taxon>Fungi</taxon>
        <taxon>Dikarya</taxon>
        <taxon>Ascomycota</taxon>
        <taxon>Pezizomycotina</taxon>
        <taxon>Sordariomycetes</taxon>
        <taxon>Xylariomycetidae</taxon>
        <taxon>Xylariales</taxon>
        <taxon>Hypoxylaceae</taxon>
        <taxon>Hypoxylon</taxon>
    </lineage>
</organism>
<name>A0ACB9Z847_9PEZI</name>
<evidence type="ECO:0000313" key="2">
    <source>
        <dbReference type="Proteomes" id="UP001497700"/>
    </source>
</evidence>
<dbReference type="EMBL" id="MU393445">
    <property type="protein sequence ID" value="KAI4867642.1"/>
    <property type="molecule type" value="Genomic_DNA"/>
</dbReference>
<comment type="caution">
    <text evidence="1">The sequence shown here is derived from an EMBL/GenBank/DDBJ whole genome shotgun (WGS) entry which is preliminary data.</text>
</comment>